<evidence type="ECO:0000313" key="2">
    <source>
        <dbReference type="Proteomes" id="UP000321245"/>
    </source>
</evidence>
<accession>A0A511NF91</accession>
<organism evidence="1 2">
    <name type="scientific">Empedobacter brevis NBRC 14943 = ATCC 43319</name>
    <dbReference type="NCBI Taxonomy" id="1218108"/>
    <lineage>
        <taxon>Bacteria</taxon>
        <taxon>Pseudomonadati</taxon>
        <taxon>Bacteroidota</taxon>
        <taxon>Flavobacteriia</taxon>
        <taxon>Flavobacteriales</taxon>
        <taxon>Weeksellaceae</taxon>
        <taxon>Empedobacter</taxon>
    </lineage>
</organism>
<sequence>MNKYFFIIFLVIFSTLEAQVGIGTKNPNESSILDVKAEDKGFLFNQIKLISTDNPSPLEKHQEGLWVYNIANDGSHPYEVYPGLYYNDGTKWVLLNTELSNPTIGDIKASAYETEHKGWYLLNGQSLSNLPAIAQSNANSIQITNNLPDATDRILKGISSSTKFATIGGDNTISIKQNNLPNIEFKGQVDAIPDHSHRYISHGNNMWYDRNGTLDGLMYLPNVTKTTEPAGAHDHKVSIATGGKNSPIKIYPKNLTTQFFIYLGY</sequence>
<dbReference type="RefSeq" id="WP_019976063.1">
    <property type="nucleotide sequence ID" value="NZ_BJXC01000006.1"/>
</dbReference>
<dbReference type="Proteomes" id="UP000321245">
    <property type="component" value="Unassembled WGS sequence"/>
</dbReference>
<protein>
    <recommendedName>
        <fullName evidence="3">Phage tail collar domain-containing protein</fullName>
    </recommendedName>
</protein>
<dbReference type="EMBL" id="BJXC01000006">
    <property type="protein sequence ID" value="GEM51500.1"/>
    <property type="molecule type" value="Genomic_DNA"/>
</dbReference>
<name>A0A511NF91_9FLAO</name>
<evidence type="ECO:0008006" key="3">
    <source>
        <dbReference type="Google" id="ProtNLM"/>
    </source>
</evidence>
<gene>
    <name evidence="1" type="ORF">EB1_12900</name>
</gene>
<dbReference type="SUPFAM" id="SSF88874">
    <property type="entry name" value="Receptor-binding domain of short tail fibre protein gp12"/>
    <property type="match status" value="1"/>
</dbReference>
<proteinExistence type="predicted"/>
<reference evidence="1 2" key="1">
    <citation type="submission" date="2019-07" db="EMBL/GenBank/DDBJ databases">
        <title>Whole genome shotgun sequence of Empedobacter brevis NBRC 14943.</title>
        <authorList>
            <person name="Hosoyama A."/>
            <person name="Uohara A."/>
            <person name="Ohji S."/>
            <person name="Ichikawa N."/>
        </authorList>
    </citation>
    <scope>NUCLEOTIDE SEQUENCE [LARGE SCALE GENOMIC DNA]</scope>
    <source>
        <strain evidence="1 2">NBRC 14943</strain>
    </source>
</reference>
<comment type="caution">
    <text evidence="1">The sequence shown here is derived from an EMBL/GenBank/DDBJ whole genome shotgun (WGS) entry which is preliminary data.</text>
</comment>
<evidence type="ECO:0000313" key="1">
    <source>
        <dbReference type="EMBL" id="GEM51500.1"/>
    </source>
</evidence>
<keyword evidence="2" id="KW-1185">Reference proteome</keyword>
<dbReference type="GeneID" id="84650702"/>
<dbReference type="AlphaFoldDB" id="A0A511NF91"/>
<dbReference type="OrthoDB" id="1143915at2"/>
<dbReference type="STRING" id="1218108.GCA_000382425_02589"/>